<dbReference type="InterPro" id="IPR051220">
    <property type="entry name" value="TFA_Chaperone"/>
</dbReference>
<sequence length="141" mass="15871">MNKYKWSAKYNAFFPIEILPAYQSSWDDLSDLIDIDDSVVAEFNGKPPEGKVRGVVDNMPAWVDIPLPTYEEKIAAAEAIKLNLKANADSEIAWRQDAVDAGIATDEETNALVDWKKYRVLLMRVDTAKPEWPTLPEDLAS</sequence>
<gene>
    <name evidence="1" type="ORF">GBB84_01445</name>
</gene>
<organism evidence="1 2">
    <name type="scientific">Citrobacter telavivensis</name>
    <dbReference type="NCBI Taxonomy" id="2653932"/>
    <lineage>
        <taxon>Bacteria</taxon>
        <taxon>Pseudomonadati</taxon>
        <taxon>Pseudomonadota</taxon>
        <taxon>Gammaproteobacteria</taxon>
        <taxon>Enterobacterales</taxon>
        <taxon>Enterobacteriaceae</taxon>
        <taxon>Citrobacter</taxon>
    </lineage>
</organism>
<dbReference type="RefSeq" id="WP_104446362.1">
    <property type="nucleotide sequence ID" value="NZ_WHIY01000001.1"/>
</dbReference>
<dbReference type="AlphaFoldDB" id="A0A6L5E2J6"/>
<reference evidence="1 2" key="1">
    <citation type="submission" date="2019-10" db="EMBL/GenBank/DDBJ databases">
        <title>Characterization of a new Citrobacter species.</title>
        <authorList>
            <person name="Goncalves Ribeiro T."/>
            <person name="Izdebski R."/>
            <person name="Urbanowicz P."/>
            <person name="Carmeli Y."/>
            <person name="Gniadkowski M."/>
            <person name="Peixe L."/>
        </authorList>
    </citation>
    <scope>NUCLEOTIDE SEQUENCE [LARGE SCALE GENOMIC DNA]</scope>
    <source>
        <strain evidence="1 2">NMI7905_11</strain>
    </source>
</reference>
<dbReference type="PANTHER" id="PTHR34413:SF2">
    <property type="entry name" value="PROPHAGE TAIL FIBER ASSEMBLY PROTEIN HOMOLOG TFAE-RELATED"/>
    <property type="match status" value="1"/>
</dbReference>
<accession>A0A6L5E2J6</accession>
<name>A0A6L5E2J6_9ENTR</name>
<dbReference type="InterPro" id="IPR003458">
    <property type="entry name" value="Phage_T4_Gp38_tail_assem"/>
</dbReference>
<proteinExistence type="predicted"/>
<keyword evidence="2" id="KW-1185">Reference proteome</keyword>
<dbReference type="Pfam" id="PF02413">
    <property type="entry name" value="Caudo_TAP"/>
    <property type="match status" value="1"/>
</dbReference>
<evidence type="ECO:0000313" key="2">
    <source>
        <dbReference type="Proteomes" id="UP000475079"/>
    </source>
</evidence>
<dbReference type="EMBL" id="WHIY01000001">
    <property type="protein sequence ID" value="MPQ49594.1"/>
    <property type="molecule type" value="Genomic_DNA"/>
</dbReference>
<dbReference type="PANTHER" id="PTHR34413">
    <property type="entry name" value="PROPHAGE TAIL FIBER ASSEMBLY PROTEIN HOMOLOG TFAE-RELATED-RELATED"/>
    <property type="match status" value="1"/>
</dbReference>
<comment type="caution">
    <text evidence="1">The sequence shown here is derived from an EMBL/GenBank/DDBJ whole genome shotgun (WGS) entry which is preliminary data.</text>
</comment>
<dbReference type="Proteomes" id="UP000475079">
    <property type="component" value="Unassembled WGS sequence"/>
</dbReference>
<evidence type="ECO:0000313" key="1">
    <source>
        <dbReference type="EMBL" id="MPQ49594.1"/>
    </source>
</evidence>
<protein>
    <submittedName>
        <fullName evidence="1">Tail fiber assembly protein</fullName>
    </submittedName>
</protein>